<feature type="domain" description="EF-hand" evidence="7">
    <location>
        <begin position="55"/>
        <end position="90"/>
    </location>
</feature>
<dbReference type="CDD" id="cd21294">
    <property type="entry name" value="CH_FIMB_rpt1"/>
    <property type="match status" value="1"/>
</dbReference>
<organism evidence="8 9">
    <name type="scientific">Lobosporangium transversale</name>
    <dbReference type="NCBI Taxonomy" id="64571"/>
    <lineage>
        <taxon>Eukaryota</taxon>
        <taxon>Fungi</taxon>
        <taxon>Fungi incertae sedis</taxon>
        <taxon>Mucoromycota</taxon>
        <taxon>Mortierellomycotina</taxon>
        <taxon>Mortierellomycetes</taxon>
        <taxon>Mortierellales</taxon>
        <taxon>Mortierellaceae</taxon>
        <taxon>Lobosporangium</taxon>
    </lineage>
</organism>
<dbReference type="CDD" id="cd00051">
    <property type="entry name" value="EFh"/>
    <property type="match status" value="1"/>
</dbReference>
<dbReference type="GO" id="GO:0032432">
    <property type="term" value="C:actin filament bundle"/>
    <property type="evidence" value="ECO:0007669"/>
    <property type="project" value="EnsemblFungi"/>
</dbReference>
<sequence>MVVINSALLAKKFPQLPVHDVDRLVNQFSRFDIDGRGQIDQKDLVKVIQEIGEGQSYDQIRATIKTVDINATGKVEVDEFLEIISKLREGGANVPTSGKKVIQVGGANSSIKHSLNDDERSEFTAHINSVLAGDMHIGDRIPIPTHTMQIFDECRDGLLLCKLINDSVPDTIDERVLNVKNKLSNFQIIENNNVAINSAKAIGCSVVNIGPQDIMDGREHLILGLIWQIIKAGLLSKIDIRLHPELYRLLDEDETLEAFLRLPPEQILLRWFNYHLRAAGWHRTVSNFSGDVKDGENYTVLLNQLAPDLCSRDPLREHDLLTRAEQILQNAEKLNCRKYLSPQSLVAGNPKLNLAFVANLFNNHPGLDPLEEVERPELPDIEGDREARVFALWLNSLDVDPFVNNLYTDLQDGVVLLQAFDKMHPGIVDWKRVSRRQPLNRFKQVENTNYAIMIGQHLRYTLVNMQGADIVDGSPTLTLGLVWQMMRENVTQTMKKLSKSGRDITDMEMIRWANEAVQRGGKTSKISSFKDPSFKTGLFVCDVLNGMRPGSVDYTMLTRGSTLEDAKMNAKYAISVARKIGAVIFVLPEDIIECRAKLILTFIGSLMAIDTAGRV</sequence>
<dbReference type="GO" id="GO:0099079">
    <property type="term" value="C:actin body"/>
    <property type="evidence" value="ECO:0007669"/>
    <property type="project" value="EnsemblFungi"/>
</dbReference>
<dbReference type="InterPro" id="IPR036872">
    <property type="entry name" value="CH_dom_sf"/>
</dbReference>
<dbReference type="SUPFAM" id="SSF47576">
    <property type="entry name" value="Calponin-homology domain, CH-domain"/>
    <property type="match status" value="1"/>
</dbReference>
<evidence type="ECO:0000313" key="9">
    <source>
        <dbReference type="Proteomes" id="UP000193648"/>
    </source>
</evidence>
<feature type="domain" description="Calponin-homology (CH)" evidence="6">
    <location>
        <begin position="384"/>
        <end position="490"/>
    </location>
</feature>
<dbReference type="FunCoup" id="A0A1Y2GCY6">
    <property type="interactions" value="151"/>
</dbReference>
<dbReference type="GO" id="GO:0005509">
    <property type="term" value="F:calcium ion binding"/>
    <property type="evidence" value="ECO:0007669"/>
    <property type="project" value="InterPro"/>
</dbReference>
<evidence type="ECO:0000259" key="7">
    <source>
        <dbReference type="PROSITE" id="PS50222"/>
    </source>
</evidence>
<dbReference type="FunFam" id="1.10.418.10:FF:000027">
    <property type="entry name" value="Probable fimbrin"/>
    <property type="match status" value="1"/>
</dbReference>
<evidence type="ECO:0000256" key="2">
    <source>
        <dbReference type="ARBA" id="ARBA00022737"/>
    </source>
</evidence>
<dbReference type="GO" id="GO:0044837">
    <property type="term" value="P:actomyosin contractile ring organization"/>
    <property type="evidence" value="ECO:0007669"/>
    <property type="project" value="EnsemblFungi"/>
</dbReference>
<evidence type="ECO:0000256" key="1">
    <source>
        <dbReference type="ARBA" id="ARBA00022723"/>
    </source>
</evidence>
<dbReference type="Gene3D" id="1.10.238.10">
    <property type="entry name" value="EF-hand"/>
    <property type="match status" value="1"/>
</dbReference>
<dbReference type="GO" id="GO:0006897">
    <property type="term" value="P:endocytosis"/>
    <property type="evidence" value="ECO:0007669"/>
    <property type="project" value="EnsemblFungi"/>
</dbReference>
<proteinExistence type="predicted"/>
<dbReference type="PROSITE" id="PS00018">
    <property type="entry name" value="EF_HAND_1"/>
    <property type="match status" value="1"/>
</dbReference>
<dbReference type="InParanoid" id="A0A1Y2GCY6"/>
<dbReference type="FunFam" id="1.10.418.10:FF:000016">
    <property type="entry name" value="Probable fimbrin"/>
    <property type="match status" value="1"/>
</dbReference>
<dbReference type="GO" id="GO:0030479">
    <property type="term" value="C:actin cortical patch"/>
    <property type="evidence" value="ECO:0007669"/>
    <property type="project" value="EnsemblFungi"/>
</dbReference>
<dbReference type="InterPro" id="IPR011992">
    <property type="entry name" value="EF-hand-dom_pair"/>
</dbReference>
<evidence type="ECO:0000256" key="5">
    <source>
        <dbReference type="ARBA" id="ARBA00073963"/>
    </source>
</evidence>
<dbReference type="InterPro" id="IPR002048">
    <property type="entry name" value="EF_hand_dom"/>
</dbReference>
<dbReference type="STRING" id="64571.A0A1Y2GCY6"/>
<dbReference type="PANTHER" id="PTHR19961:SF18">
    <property type="entry name" value="FI19014P1"/>
    <property type="match status" value="1"/>
</dbReference>
<reference evidence="8 9" key="1">
    <citation type="submission" date="2016-07" db="EMBL/GenBank/DDBJ databases">
        <title>Pervasive Adenine N6-methylation of Active Genes in Fungi.</title>
        <authorList>
            <consortium name="DOE Joint Genome Institute"/>
            <person name="Mondo S.J."/>
            <person name="Dannebaum R.O."/>
            <person name="Kuo R.C."/>
            <person name="Labutti K."/>
            <person name="Haridas S."/>
            <person name="Kuo A."/>
            <person name="Salamov A."/>
            <person name="Ahrendt S.R."/>
            <person name="Lipzen A."/>
            <person name="Sullivan W."/>
            <person name="Andreopoulos W.B."/>
            <person name="Clum A."/>
            <person name="Lindquist E."/>
            <person name="Daum C."/>
            <person name="Ramamoorthy G.K."/>
            <person name="Gryganskyi A."/>
            <person name="Culley D."/>
            <person name="Magnuson J.K."/>
            <person name="James T.Y."/>
            <person name="O'Malley M.A."/>
            <person name="Stajich J.E."/>
            <person name="Spatafora J.W."/>
            <person name="Visel A."/>
            <person name="Grigoriev I.V."/>
        </authorList>
    </citation>
    <scope>NUCLEOTIDE SEQUENCE [LARGE SCALE GENOMIC DNA]</scope>
    <source>
        <strain evidence="8 9">NRRL 3116</strain>
    </source>
</reference>
<dbReference type="EMBL" id="MCFF01000050">
    <property type="protein sequence ID" value="ORZ05568.1"/>
    <property type="molecule type" value="Genomic_DNA"/>
</dbReference>
<feature type="domain" description="EF-hand" evidence="7">
    <location>
        <begin position="19"/>
        <end position="54"/>
    </location>
</feature>
<dbReference type="GeneID" id="33567456"/>
<dbReference type="FunFam" id="1.10.418.10:FF:000010">
    <property type="entry name" value="Plastin-3 isoform 1"/>
    <property type="match status" value="1"/>
</dbReference>
<feature type="domain" description="Calponin-homology (CH)" evidence="6">
    <location>
        <begin position="503"/>
        <end position="611"/>
    </location>
</feature>
<evidence type="ECO:0000256" key="4">
    <source>
        <dbReference type="ARBA" id="ARBA00023203"/>
    </source>
</evidence>
<dbReference type="GO" id="GO:0005884">
    <property type="term" value="C:actin filament"/>
    <property type="evidence" value="ECO:0007669"/>
    <property type="project" value="TreeGrafter"/>
</dbReference>
<feature type="domain" description="Calponin-homology (CH)" evidence="6">
    <location>
        <begin position="117"/>
        <end position="234"/>
    </location>
</feature>
<dbReference type="GO" id="GO:0030674">
    <property type="term" value="F:protein-macromolecule adaptor activity"/>
    <property type="evidence" value="ECO:0007669"/>
    <property type="project" value="EnsemblFungi"/>
</dbReference>
<dbReference type="Proteomes" id="UP000193648">
    <property type="component" value="Unassembled WGS sequence"/>
</dbReference>
<dbReference type="Pfam" id="PF13499">
    <property type="entry name" value="EF-hand_7"/>
    <property type="match status" value="1"/>
</dbReference>
<keyword evidence="3" id="KW-0106">Calcium</keyword>
<name>A0A1Y2GCY6_9FUNG</name>
<dbReference type="FunFam" id="1.10.418.10:FF:000042">
    <property type="entry name" value="Fimbrin, putative"/>
    <property type="match status" value="1"/>
</dbReference>
<keyword evidence="4" id="KW-0009">Actin-binding</keyword>
<dbReference type="Pfam" id="PF00307">
    <property type="entry name" value="CH"/>
    <property type="match status" value="4"/>
</dbReference>
<keyword evidence="1" id="KW-0479">Metal-binding</keyword>
<dbReference type="InterPro" id="IPR018247">
    <property type="entry name" value="EF_Hand_1_Ca_BS"/>
</dbReference>
<evidence type="ECO:0000259" key="6">
    <source>
        <dbReference type="PROSITE" id="PS50021"/>
    </source>
</evidence>
<dbReference type="GO" id="GO:0051666">
    <property type="term" value="P:actin cortical patch localization"/>
    <property type="evidence" value="ECO:0007669"/>
    <property type="project" value="EnsemblFungi"/>
</dbReference>
<dbReference type="GO" id="GO:0070649">
    <property type="term" value="P:formin-nucleated actin cable assembly"/>
    <property type="evidence" value="ECO:0007669"/>
    <property type="project" value="EnsemblFungi"/>
</dbReference>
<keyword evidence="9" id="KW-1185">Reference proteome</keyword>
<dbReference type="RefSeq" id="XP_021877142.1">
    <property type="nucleotide sequence ID" value="XM_022025612.1"/>
</dbReference>
<dbReference type="SMART" id="SM00054">
    <property type="entry name" value="EFh"/>
    <property type="match status" value="2"/>
</dbReference>
<dbReference type="InterPro" id="IPR001589">
    <property type="entry name" value="Actinin_actin-bd_CS"/>
</dbReference>
<gene>
    <name evidence="8" type="ORF">BCR41DRAFT_361798</name>
</gene>
<evidence type="ECO:0000256" key="3">
    <source>
        <dbReference type="ARBA" id="ARBA00022837"/>
    </source>
</evidence>
<keyword evidence="2" id="KW-0677">Repeat</keyword>
<dbReference type="GO" id="GO:0044396">
    <property type="term" value="P:actin cortical patch organization"/>
    <property type="evidence" value="ECO:0007669"/>
    <property type="project" value="EnsemblFungi"/>
</dbReference>
<feature type="domain" description="Calponin-homology (CH)" evidence="6">
    <location>
        <begin position="262"/>
        <end position="365"/>
    </location>
</feature>
<dbReference type="GO" id="GO:0051639">
    <property type="term" value="P:actin filament network formation"/>
    <property type="evidence" value="ECO:0007669"/>
    <property type="project" value="TreeGrafter"/>
</dbReference>
<dbReference type="SMART" id="SM00033">
    <property type="entry name" value="CH"/>
    <property type="match status" value="4"/>
</dbReference>
<dbReference type="PROSITE" id="PS00020">
    <property type="entry name" value="ACTININ_2"/>
    <property type="match status" value="1"/>
</dbReference>
<dbReference type="PROSITE" id="PS50021">
    <property type="entry name" value="CH"/>
    <property type="match status" value="4"/>
</dbReference>
<dbReference type="SUPFAM" id="SSF47473">
    <property type="entry name" value="EF-hand"/>
    <property type="match status" value="1"/>
</dbReference>
<dbReference type="GO" id="GO:0120106">
    <property type="term" value="C:mitotic actomyosin contractile ring, distal actin filament layer"/>
    <property type="evidence" value="ECO:0007669"/>
    <property type="project" value="EnsemblFungi"/>
</dbReference>
<protein>
    <recommendedName>
        <fullName evidence="5">Fimbrin</fullName>
    </recommendedName>
</protein>
<dbReference type="Gene3D" id="1.10.418.10">
    <property type="entry name" value="Calponin-like domain"/>
    <property type="match status" value="4"/>
</dbReference>
<dbReference type="InterPro" id="IPR001715">
    <property type="entry name" value="CH_dom"/>
</dbReference>
<comment type="caution">
    <text evidence="8">The sequence shown here is derived from an EMBL/GenBank/DDBJ whole genome shotgun (WGS) entry which is preliminary data.</text>
</comment>
<accession>A0A1Y2GCY6</accession>
<dbReference type="AlphaFoldDB" id="A0A1Y2GCY6"/>
<dbReference type="OrthoDB" id="431378at2759"/>
<dbReference type="GO" id="GO:0051015">
    <property type="term" value="F:actin filament binding"/>
    <property type="evidence" value="ECO:0007669"/>
    <property type="project" value="EnsemblFungi"/>
</dbReference>
<dbReference type="InterPro" id="IPR039959">
    <property type="entry name" value="Fimbrin/Plastin"/>
</dbReference>
<evidence type="ECO:0000313" key="8">
    <source>
        <dbReference type="EMBL" id="ORZ05568.1"/>
    </source>
</evidence>
<dbReference type="PROSITE" id="PS50222">
    <property type="entry name" value="EF_HAND_2"/>
    <property type="match status" value="2"/>
</dbReference>
<dbReference type="PANTHER" id="PTHR19961">
    <property type="entry name" value="FIMBRIN/PLASTIN"/>
    <property type="match status" value="1"/>
</dbReference>
<dbReference type="GO" id="GO:0031097">
    <property type="term" value="C:medial cortex"/>
    <property type="evidence" value="ECO:0007669"/>
    <property type="project" value="EnsemblFungi"/>
</dbReference>